<dbReference type="InterPro" id="IPR050364">
    <property type="entry name" value="Cytochrome_P450_fung"/>
</dbReference>
<feature type="binding site" description="axial binding residue" evidence="13">
    <location>
        <position position="442"/>
    </location>
    <ligand>
        <name>heme</name>
        <dbReference type="ChEBI" id="CHEBI:30413"/>
    </ligand>
    <ligandPart>
        <name>Fe</name>
        <dbReference type="ChEBI" id="CHEBI:18248"/>
    </ligandPart>
</feature>
<evidence type="ECO:0000256" key="15">
    <source>
        <dbReference type="SAM" id="Phobius"/>
    </source>
</evidence>
<keyword evidence="17" id="KW-1185">Reference proteome</keyword>
<dbReference type="GO" id="GO:0016705">
    <property type="term" value="F:oxidoreductase activity, acting on paired donors, with incorporation or reduction of molecular oxygen"/>
    <property type="evidence" value="ECO:0007669"/>
    <property type="project" value="InterPro"/>
</dbReference>
<dbReference type="PANTHER" id="PTHR46300:SF7">
    <property type="entry name" value="P450, PUTATIVE (EUROFUNG)-RELATED"/>
    <property type="match status" value="1"/>
</dbReference>
<evidence type="ECO:0000256" key="9">
    <source>
        <dbReference type="ARBA" id="ARBA00023002"/>
    </source>
</evidence>
<dbReference type="EMBL" id="KB445811">
    <property type="protein sequence ID" value="EMD32418.1"/>
    <property type="molecule type" value="Genomic_DNA"/>
</dbReference>
<keyword evidence="9 14" id="KW-0560">Oxidoreductase</keyword>
<dbReference type="CDD" id="cd11065">
    <property type="entry name" value="CYP64-like"/>
    <property type="match status" value="1"/>
</dbReference>
<comment type="cofactor">
    <cofactor evidence="1 13">
        <name>heme</name>
        <dbReference type="ChEBI" id="CHEBI:30413"/>
    </cofactor>
</comment>
<evidence type="ECO:0000256" key="3">
    <source>
        <dbReference type="ARBA" id="ARBA00005179"/>
    </source>
</evidence>
<dbReference type="PROSITE" id="PS00086">
    <property type="entry name" value="CYTOCHROME_P450"/>
    <property type="match status" value="1"/>
</dbReference>
<comment type="subcellular location">
    <subcellularLocation>
        <location evidence="2">Membrane</location>
        <topology evidence="2">Single-pass membrane protein</topology>
    </subcellularLocation>
</comment>
<keyword evidence="10 13" id="KW-0408">Iron</keyword>
<proteinExistence type="inferred from homology"/>
<evidence type="ECO:0000256" key="4">
    <source>
        <dbReference type="ARBA" id="ARBA00010617"/>
    </source>
</evidence>
<dbReference type="InterPro" id="IPR001128">
    <property type="entry name" value="Cyt_P450"/>
</dbReference>
<dbReference type="Pfam" id="PF00067">
    <property type="entry name" value="p450"/>
    <property type="match status" value="1"/>
</dbReference>
<dbReference type="PANTHER" id="PTHR46300">
    <property type="entry name" value="P450, PUTATIVE (EUROFUNG)-RELATED-RELATED"/>
    <property type="match status" value="1"/>
</dbReference>
<dbReference type="GO" id="GO:0004497">
    <property type="term" value="F:monooxygenase activity"/>
    <property type="evidence" value="ECO:0007669"/>
    <property type="project" value="UniProtKB-KW"/>
</dbReference>
<protein>
    <recommendedName>
        <fullName evidence="18">Cytochrome P450</fullName>
    </recommendedName>
</protein>
<keyword evidence="11 14" id="KW-0503">Monooxygenase</keyword>
<keyword evidence="8 15" id="KW-1133">Transmembrane helix</keyword>
<dbReference type="InterPro" id="IPR017972">
    <property type="entry name" value="Cyt_P450_CS"/>
</dbReference>
<keyword evidence="6 15" id="KW-0812">Transmembrane</keyword>
<comment type="similarity">
    <text evidence="4 14">Belongs to the cytochrome P450 family.</text>
</comment>
<dbReference type="InterPro" id="IPR002401">
    <property type="entry name" value="Cyt_P450_E_grp-I"/>
</dbReference>
<dbReference type="GO" id="GO:0020037">
    <property type="term" value="F:heme binding"/>
    <property type="evidence" value="ECO:0007669"/>
    <property type="project" value="InterPro"/>
</dbReference>
<dbReference type="STRING" id="914234.M2Q6I7"/>
<gene>
    <name evidence="16" type="ORF">CERSUDRAFT_118759</name>
</gene>
<dbReference type="InterPro" id="IPR036396">
    <property type="entry name" value="Cyt_P450_sf"/>
</dbReference>
<dbReference type="OrthoDB" id="2788180at2759"/>
<evidence type="ECO:0000313" key="16">
    <source>
        <dbReference type="EMBL" id="EMD32418.1"/>
    </source>
</evidence>
<evidence type="ECO:0000256" key="13">
    <source>
        <dbReference type="PIRSR" id="PIRSR602401-1"/>
    </source>
</evidence>
<dbReference type="Gene3D" id="1.10.630.10">
    <property type="entry name" value="Cytochrome P450"/>
    <property type="match status" value="1"/>
</dbReference>
<accession>M2Q6I7</accession>
<dbReference type="GO" id="GO:0005506">
    <property type="term" value="F:iron ion binding"/>
    <property type="evidence" value="ECO:0007669"/>
    <property type="project" value="InterPro"/>
</dbReference>
<evidence type="ECO:0000256" key="7">
    <source>
        <dbReference type="ARBA" id="ARBA00022723"/>
    </source>
</evidence>
<dbReference type="GO" id="GO:0016020">
    <property type="term" value="C:membrane"/>
    <property type="evidence" value="ECO:0007669"/>
    <property type="project" value="UniProtKB-SubCell"/>
</dbReference>
<keyword evidence="7 13" id="KW-0479">Metal-binding</keyword>
<evidence type="ECO:0008006" key="18">
    <source>
        <dbReference type="Google" id="ProtNLM"/>
    </source>
</evidence>
<dbReference type="Proteomes" id="UP000016930">
    <property type="component" value="Unassembled WGS sequence"/>
</dbReference>
<keyword evidence="5 13" id="KW-0349">Heme</keyword>
<name>M2Q6I7_CERS8</name>
<evidence type="ECO:0000256" key="8">
    <source>
        <dbReference type="ARBA" id="ARBA00022989"/>
    </source>
</evidence>
<organism evidence="16 17">
    <name type="scientific">Ceriporiopsis subvermispora (strain B)</name>
    <name type="common">White-rot fungus</name>
    <name type="synonym">Gelatoporia subvermispora</name>
    <dbReference type="NCBI Taxonomy" id="914234"/>
    <lineage>
        <taxon>Eukaryota</taxon>
        <taxon>Fungi</taxon>
        <taxon>Dikarya</taxon>
        <taxon>Basidiomycota</taxon>
        <taxon>Agaricomycotina</taxon>
        <taxon>Agaricomycetes</taxon>
        <taxon>Polyporales</taxon>
        <taxon>Gelatoporiaceae</taxon>
        <taxon>Gelatoporia</taxon>
    </lineage>
</organism>
<evidence type="ECO:0000313" key="17">
    <source>
        <dbReference type="Proteomes" id="UP000016930"/>
    </source>
</evidence>
<evidence type="ECO:0000256" key="6">
    <source>
        <dbReference type="ARBA" id="ARBA00022692"/>
    </source>
</evidence>
<evidence type="ECO:0000256" key="5">
    <source>
        <dbReference type="ARBA" id="ARBA00022617"/>
    </source>
</evidence>
<evidence type="ECO:0000256" key="2">
    <source>
        <dbReference type="ARBA" id="ARBA00004167"/>
    </source>
</evidence>
<dbReference type="HOGENOM" id="CLU_001570_2_3_1"/>
<evidence type="ECO:0000256" key="1">
    <source>
        <dbReference type="ARBA" id="ARBA00001971"/>
    </source>
</evidence>
<comment type="pathway">
    <text evidence="3">Secondary metabolite biosynthesis.</text>
</comment>
<dbReference type="SUPFAM" id="SSF48264">
    <property type="entry name" value="Cytochrome P450"/>
    <property type="match status" value="1"/>
</dbReference>
<sequence length="514" mass="57912">MLLYQSDLRLLAIAVVLLVLGLYIRHRRRCTLPFPPGPKALPIIGNLRDLPQDNDIQTYYRWAKQYGDIFYIEVLGRHMVFLNTAKSTQDLFEKRSSNYSDRNHLHMINDLMGWDWSFGMMPFGERWKQHRKLFDRQFRASNVSTFWPIQEDRTRDLLVRLLHSPENVIEHLRHVAASTIMKIIYGIDVSPQDDHYITVAEQALAAMAKAAAPGAFLVDFLPIQVKMIPEWFPGADFKRKAAKWKETTYRMRDAPVEHVMRAMSQGKVSPCFMSELLTSVQTKELPESDVETIKNSAGLAYAAGAESMVSSLSCFFLAMVLYPEVQRRAQEELDRVCGERFPTFADRASLPYIEAICLETLRWNPVAPLGLPHMATQDDEYNGYLIPAGTTVVGNTWAILHDPDTYPEPMKFSPERFLQSNSDSGLNPDPAIGAFGYGRRICPGRFMANNSLFIIIASVLVAFDIGPGVDGSGIPTPTTAVFTNGMISHPAPFKFAIKPRSSEAIALITQATDQ</sequence>
<dbReference type="AlphaFoldDB" id="M2Q6I7"/>
<dbReference type="PRINTS" id="PR00463">
    <property type="entry name" value="EP450I"/>
</dbReference>
<evidence type="ECO:0000256" key="11">
    <source>
        <dbReference type="ARBA" id="ARBA00023033"/>
    </source>
</evidence>
<feature type="transmembrane region" description="Helical" evidence="15">
    <location>
        <begin position="6"/>
        <end position="24"/>
    </location>
</feature>
<evidence type="ECO:0000256" key="12">
    <source>
        <dbReference type="ARBA" id="ARBA00023136"/>
    </source>
</evidence>
<reference evidence="16 17" key="1">
    <citation type="journal article" date="2012" name="Proc. Natl. Acad. Sci. U.S.A.">
        <title>Comparative genomics of Ceriporiopsis subvermispora and Phanerochaete chrysosporium provide insight into selective ligninolysis.</title>
        <authorList>
            <person name="Fernandez-Fueyo E."/>
            <person name="Ruiz-Duenas F.J."/>
            <person name="Ferreira P."/>
            <person name="Floudas D."/>
            <person name="Hibbett D.S."/>
            <person name="Canessa P."/>
            <person name="Larrondo L.F."/>
            <person name="James T.Y."/>
            <person name="Seelenfreund D."/>
            <person name="Lobos S."/>
            <person name="Polanco R."/>
            <person name="Tello M."/>
            <person name="Honda Y."/>
            <person name="Watanabe T."/>
            <person name="Watanabe T."/>
            <person name="Ryu J.S."/>
            <person name="Kubicek C.P."/>
            <person name="Schmoll M."/>
            <person name="Gaskell J."/>
            <person name="Hammel K.E."/>
            <person name="St John F.J."/>
            <person name="Vanden Wymelenberg A."/>
            <person name="Sabat G."/>
            <person name="Splinter BonDurant S."/>
            <person name="Syed K."/>
            <person name="Yadav J.S."/>
            <person name="Doddapaneni H."/>
            <person name="Subramanian V."/>
            <person name="Lavin J.L."/>
            <person name="Oguiza J.A."/>
            <person name="Perez G."/>
            <person name="Pisabarro A.G."/>
            <person name="Ramirez L."/>
            <person name="Santoyo F."/>
            <person name="Master E."/>
            <person name="Coutinho P.M."/>
            <person name="Henrissat B."/>
            <person name="Lombard V."/>
            <person name="Magnuson J.K."/>
            <person name="Kuees U."/>
            <person name="Hori C."/>
            <person name="Igarashi K."/>
            <person name="Samejima M."/>
            <person name="Held B.W."/>
            <person name="Barry K.W."/>
            <person name="LaButti K.M."/>
            <person name="Lapidus A."/>
            <person name="Lindquist E.A."/>
            <person name="Lucas S.M."/>
            <person name="Riley R."/>
            <person name="Salamov A.A."/>
            <person name="Hoffmeister D."/>
            <person name="Schwenk D."/>
            <person name="Hadar Y."/>
            <person name="Yarden O."/>
            <person name="de Vries R.P."/>
            <person name="Wiebenga A."/>
            <person name="Stenlid J."/>
            <person name="Eastwood D."/>
            <person name="Grigoriev I.V."/>
            <person name="Berka R.M."/>
            <person name="Blanchette R.A."/>
            <person name="Kersten P."/>
            <person name="Martinez A.T."/>
            <person name="Vicuna R."/>
            <person name="Cullen D."/>
        </authorList>
    </citation>
    <scope>NUCLEOTIDE SEQUENCE [LARGE SCALE GENOMIC DNA]</scope>
    <source>
        <strain evidence="16 17">B</strain>
    </source>
</reference>
<evidence type="ECO:0000256" key="10">
    <source>
        <dbReference type="ARBA" id="ARBA00023004"/>
    </source>
</evidence>
<evidence type="ECO:0000256" key="14">
    <source>
        <dbReference type="RuleBase" id="RU000461"/>
    </source>
</evidence>
<keyword evidence="12 15" id="KW-0472">Membrane</keyword>